<protein>
    <submittedName>
        <fullName evidence="1">Uncharacterized protein</fullName>
    </submittedName>
</protein>
<dbReference type="Proteomes" id="UP001334084">
    <property type="component" value="Chromosome 7"/>
</dbReference>
<organism evidence="1 2">
    <name type="scientific">Vairimorpha necatrix</name>
    <dbReference type="NCBI Taxonomy" id="6039"/>
    <lineage>
        <taxon>Eukaryota</taxon>
        <taxon>Fungi</taxon>
        <taxon>Fungi incertae sedis</taxon>
        <taxon>Microsporidia</taxon>
        <taxon>Nosematidae</taxon>
        <taxon>Vairimorpha</taxon>
    </lineage>
</organism>
<name>A0AAX4JDJ1_9MICR</name>
<proteinExistence type="predicted"/>
<sequence length="534" mass="63255">MIFLLDFIFCSQLNTYENVENYVHQDIYNAYKFPRTPKGITGYSPYNELEQKNFRVDLMNIESTCDFYCNKEHIDDNTTNGSISNLNKSFHNHDYLEKEYDLYMQCDYWRRNPDDNGIELLENPITARHKNFQDESLPIKYINSPEQNMNTYLSKSKTSSFLDSCKNFQDESLLFKHNNSSDPNVETCLSETRTSYIAGISNDLQIVPFPLNYNIGSEQNIETFLSETRTSFSPDSYNDINDDFDIYFLSKDDDQNLPIDDITLERETLATNSFFPNADSVICDEKNESEPRTNLDISESKTKFKSAINDTKSHSNCRITQNWELYRRPTYDQSLNFDEIRKNITECYNQMTFFAQNLKKKFQKKNDKCTSNKKYFKRDKNTGKYYKEIRTLKSNSLHKLFDIHLPRIKNEISETTVDCKIKILILDFIKLIEFLASIFNEKIKTHRRKKITNIQLIKVHNHNKELYLILEKIPIIVTTEKLIDKLKSYYFGNSYSRKTVFQNIEIIRTSLMKLLDNSNKIIVKYEELNRYILR</sequence>
<dbReference type="KEGG" id="vnx:VNE69_07099"/>
<dbReference type="GeneID" id="90541855"/>
<dbReference type="EMBL" id="CP142732">
    <property type="protein sequence ID" value="WUR04030.1"/>
    <property type="molecule type" value="Genomic_DNA"/>
</dbReference>
<dbReference type="RefSeq" id="XP_065330175.1">
    <property type="nucleotide sequence ID" value="XM_065474103.1"/>
</dbReference>
<keyword evidence="2" id="KW-1185">Reference proteome</keyword>
<dbReference type="AlphaFoldDB" id="A0AAX4JDJ1"/>
<accession>A0AAX4JDJ1</accession>
<reference evidence="1" key="1">
    <citation type="journal article" date="2024" name="BMC Genomics">
        <title>Functional annotation of a divergent genome using sequence and structure-based similarity.</title>
        <authorList>
            <person name="Svedberg D."/>
            <person name="Winiger R.R."/>
            <person name="Berg A."/>
            <person name="Sharma H."/>
            <person name="Tellgren-Roth C."/>
            <person name="Debrunner-Vossbrinck B.A."/>
            <person name="Vossbrinck C.R."/>
            <person name="Barandun J."/>
        </authorList>
    </citation>
    <scope>NUCLEOTIDE SEQUENCE</scope>
    <source>
        <strain evidence="1">Illinois isolate</strain>
    </source>
</reference>
<evidence type="ECO:0000313" key="2">
    <source>
        <dbReference type="Proteomes" id="UP001334084"/>
    </source>
</evidence>
<gene>
    <name evidence="1" type="ORF">VNE69_07099</name>
</gene>
<evidence type="ECO:0000313" key="1">
    <source>
        <dbReference type="EMBL" id="WUR04030.1"/>
    </source>
</evidence>